<comment type="similarity">
    <text evidence="1 4 7">Belongs to the 6-phosphogluconate dehydrogenase family.</text>
</comment>
<dbReference type="InterPro" id="IPR008927">
    <property type="entry name" value="6-PGluconate_DH-like_C_sf"/>
</dbReference>
<evidence type="ECO:0000256" key="4">
    <source>
        <dbReference type="PIRNR" id="PIRNR000109"/>
    </source>
</evidence>
<dbReference type="InterPro" id="IPR036291">
    <property type="entry name" value="NAD(P)-bd_dom_sf"/>
</dbReference>
<comment type="function">
    <text evidence="4">Catalyzes the oxidative decarboxylation of 6-phosphogluconate to ribulose 5-phosphate and CO(2), with concomitant reduction of NADP to NADPH.</text>
</comment>
<keyword evidence="4 7" id="KW-0521">NADP</keyword>
<feature type="active site" description="Proton acceptor" evidence="5">
    <location>
        <position position="171"/>
    </location>
</feature>
<evidence type="ECO:0000256" key="2">
    <source>
        <dbReference type="ARBA" id="ARBA00023002"/>
    </source>
</evidence>
<gene>
    <name evidence="9" type="ORF">CQY22_000960</name>
</gene>
<keyword evidence="4 7" id="KW-0570">Pentose shunt</keyword>
<feature type="binding site" description="in other chain" evidence="6">
    <location>
        <begin position="174"/>
        <end position="175"/>
    </location>
    <ligand>
        <name>substrate</name>
        <note>ligand shared between dimeric partners</note>
    </ligand>
</feature>
<dbReference type="Proteomes" id="UP000230551">
    <property type="component" value="Unassembled WGS sequence"/>
</dbReference>
<feature type="active site" description="Proton donor" evidence="5">
    <location>
        <position position="178"/>
    </location>
</feature>
<feature type="binding site" description="in other chain" evidence="6">
    <location>
        <begin position="116"/>
        <end position="118"/>
    </location>
    <ligand>
        <name>substrate</name>
        <note>ligand shared between dimeric partners</note>
    </ligand>
</feature>
<sequence length="457" mass="48262">MGASLARNLSRNVDGSVAMFDLDESKISALVAAHPEANLSGFSHLPDFVAALAVPRVILLMVPAGRPVDAVIESLTPLLTDGDIIIDGGNTHYPDTERRVAECAQNNLRFIGMGVSGGEQGALLGPAMMPGGDPTVWADIAGLLEPIAAKAEDGQPCVTLVGSGASGHFTKMVHNGIEYADLQLIGEAYALLRAGGRNAAECSEVFASWNTGEDRSYLLESAATVLAQSDPDTGGALIDYVLDHAKGKGTGAWTVIAGADEGVSVSVIAESLFARSISSATAERQAWAGDPVSASADLPVDAVRDAYMAARLIAYQQGLALLATASETFGWNVALAPVVRIWRAGCIIRAGFLDAVSRVYAENPECVSFLSMEPFRGQLLERLPSLRQVAAEAILGNVPTPALAAAVNHQTMLMSGALPTALVQLLRDFFGSHTYERTDQEGNFHIIWEADRSQHRR</sequence>
<feature type="binding site" evidence="6">
    <location>
        <position position="433"/>
    </location>
    <ligand>
        <name>substrate</name>
        <note>ligand shared between dimeric partners</note>
    </ligand>
</feature>
<dbReference type="EC" id="1.1.1.44" evidence="4 7"/>
<evidence type="ECO:0000256" key="5">
    <source>
        <dbReference type="PIRSR" id="PIRSR000109-1"/>
    </source>
</evidence>
<feature type="binding site" evidence="6">
    <location>
        <position position="427"/>
    </location>
    <ligand>
        <name>substrate</name>
        <note>ligand shared between dimeric partners</note>
    </ligand>
</feature>
<keyword evidence="3 7" id="KW-0311">Gluconate utilization</keyword>
<dbReference type="InterPro" id="IPR006115">
    <property type="entry name" value="6PGDH_NADP-bd"/>
</dbReference>
<dbReference type="Gene3D" id="1.10.1040.10">
    <property type="entry name" value="N-(1-d-carboxylethyl)-l-norvaline Dehydrogenase, domain 2"/>
    <property type="match status" value="1"/>
</dbReference>
<dbReference type="Gene3D" id="3.40.50.720">
    <property type="entry name" value="NAD(P)-binding Rossmann-like Domain"/>
    <property type="match status" value="1"/>
</dbReference>
<dbReference type="NCBIfam" id="NF006765">
    <property type="entry name" value="PRK09287.1"/>
    <property type="match status" value="1"/>
</dbReference>
<dbReference type="SUPFAM" id="SSF51735">
    <property type="entry name" value="NAD(P)-binding Rossmann-fold domains"/>
    <property type="match status" value="1"/>
</dbReference>
<dbReference type="Gene3D" id="1.20.5.320">
    <property type="entry name" value="6-Phosphogluconate Dehydrogenase, domain 3"/>
    <property type="match status" value="1"/>
</dbReference>
<dbReference type="PANTHER" id="PTHR11811">
    <property type="entry name" value="6-PHOSPHOGLUCONATE DEHYDROGENASE"/>
    <property type="match status" value="1"/>
</dbReference>
<comment type="catalytic activity">
    <reaction evidence="4 7">
        <text>6-phospho-D-gluconate + NADP(+) = D-ribulose 5-phosphate + CO2 + NADPH</text>
        <dbReference type="Rhea" id="RHEA:10116"/>
        <dbReference type="ChEBI" id="CHEBI:16526"/>
        <dbReference type="ChEBI" id="CHEBI:57783"/>
        <dbReference type="ChEBI" id="CHEBI:58121"/>
        <dbReference type="ChEBI" id="CHEBI:58349"/>
        <dbReference type="ChEBI" id="CHEBI:58759"/>
        <dbReference type="EC" id="1.1.1.44"/>
    </reaction>
</comment>
<dbReference type="InterPro" id="IPR006183">
    <property type="entry name" value="Pgluconate_DH"/>
</dbReference>
<dbReference type="GO" id="GO:0019521">
    <property type="term" value="P:D-gluconate metabolic process"/>
    <property type="evidence" value="ECO:0007669"/>
    <property type="project" value="UniProtKB-KW"/>
</dbReference>
<reference evidence="9 10" key="1">
    <citation type="journal article" date="2017" name="Infect. Genet. Evol.">
        <title>The new phylogeny of the genus Mycobacterium: The old and the news.</title>
        <authorList>
            <person name="Tortoli E."/>
            <person name="Fedrizzi T."/>
            <person name="Meehan C.J."/>
            <person name="Trovato A."/>
            <person name="Grottola A."/>
            <person name="Giacobazzi E."/>
            <person name="Serpini G.F."/>
            <person name="Tagliazucchi S."/>
            <person name="Fabio A."/>
            <person name="Bettua C."/>
            <person name="Bertorelli R."/>
            <person name="Frascaro F."/>
            <person name="De Sanctis V."/>
            <person name="Pecorari M."/>
            <person name="Jousson O."/>
            <person name="Segata N."/>
            <person name="Cirillo D.M."/>
        </authorList>
    </citation>
    <scope>NUCLEOTIDE SEQUENCE [LARGE SCALE GENOMIC DNA]</scope>
    <source>
        <strain evidence="9 10">CIP1034565</strain>
    </source>
</reference>
<dbReference type="SUPFAM" id="SSF48179">
    <property type="entry name" value="6-phosphogluconate dehydrogenase C-terminal domain-like"/>
    <property type="match status" value="1"/>
</dbReference>
<dbReference type="UniPathway" id="UPA00115">
    <property type="reaction ID" value="UER00410"/>
</dbReference>
<comment type="pathway">
    <text evidence="4 7">Carbohydrate degradation; pentose phosphate pathway; D-ribulose 5-phosphate from D-glucose 6-phosphate (oxidative stage): step 3/3.</text>
</comment>
<dbReference type="InterPro" id="IPR006113">
    <property type="entry name" value="6PGDH_Gnd/GntZ"/>
</dbReference>
<evidence type="ECO:0000256" key="3">
    <source>
        <dbReference type="ARBA" id="ARBA00023064"/>
    </source>
</evidence>
<feature type="binding site" description="in other chain" evidence="6">
    <location>
        <position position="248"/>
    </location>
    <ligand>
        <name>substrate</name>
        <note>ligand shared between dimeric partners</note>
    </ligand>
</feature>
<feature type="binding site" description="in other chain" evidence="6">
    <location>
        <position position="90"/>
    </location>
    <ligand>
        <name>substrate</name>
        <note>ligand shared between dimeric partners</note>
    </ligand>
</feature>
<evidence type="ECO:0000256" key="7">
    <source>
        <dbReference type="RuleBase" id="RU000485"/>
    </source>
</evidence>
<dbReference type="SMART" id="SM01350">
    <property type="entry name" value="6PGD"/>
    <property type="match status" value="1"/>
</dbReference>
<dbReference type="AlphaFoldDB" id="A0A2G5PGW7"/>
<dbReference type="PIRSF" id="PIRSF000109">
    <property type="entry name" value="6PGD"/>
    <property type="match status" value="1"/>
</dbReference>
<evidence type="ECO:0000259" key="8">
    <source>
        <dbReference type="SMART" id="SM01350"/>
    </source>
</evidence>
<keyword evidence="10" id="KW-1185">Reference proteome</keyword>
<comment type="caution">
    <text evidence="9">The sequence shown here is derived from an EMBL/GenBank/DDBJ whole genome shotgun (WGS) entry which is preliminary data.</text>
</comment>
<dbReference type="Pfam" id="PF03446">
    <property type="entry name" value="NAD_binding_2"/>
    <property type="match status" value="1"/>
</dbReference>
<evidence type="ECO:0000313" key="10">
    <source>
        <dbReference type="Proteomes" id="UP000230551"/>
    </source>
</evidence>
<comment type="subunit">
    <text evidence="4">Homodimer.</text>
</comment>
<feature type="domain" description="6-phosphogluconate dehydrogenase C-terminal" evidence="8">
    <location>
        <begin position="167"/>
        <end position="449"/>
    </location>
</feature>
<dbReference type="NCBIfam" id="TIGR00873">
    <property type="entry name" value="gnd"/>
    <property type="match status" value="1"/>
</dbReference>
<evidence type="ECO:0000256" key="1">
    <source>
        <dbReference type="ARBA" id="ARBA00008419"/>
    </source>
</evidence>
<evidence type="ECO:0000313" key="9">
    <source>
        <dbReference type="EMBL" id="PIB77557.1"/>
    </source>
</evidence>
<dbReference type="InterPro" id="IPR013328">
    <property type="entry name" value="6PGD_dom2"/>
</dbReference>
<dbReference type="STRING" id="85968.GCA_900073015_01656"/>
<dbReference type="GO" id="GO:0004616">
    <property type="term" value="F:phosphogluconate dehydrogenase (decarboxylating) activity"/>
    <property type="evidence" value="ECO:0007669"/>
    <property type="project" value="UniProtKB-EC"/>
</dbReference>
<dbReference type="InterPro" id="IPR006114">
    <property type="entry name" value="6PGDH_C"/>
</dbReference>
<feature type="binding site" description="in other chain" evidence="6">
    <location>
        <position position="275"/>
    </location>
    <ligand>
        <name>substrate</name>
        <note>ligand shared between dimeric partners</note>
    </ligand>
</feature>
<evidence type="ECO:0000256" key="6">
    <source>
        <dbReference type="PIRSR" id="PIRSR000109-2"/>
    </source>
</evidence>
<name>A0A2G5PGW7_9MYCO</name>
<organism evidence="9 10">
    <name type="scientific">Mycolicibacterium brumae</name>
    <dbReference type="NCBI Taxonomy" id="85968"/>
    <lineage>
        <taxon>Bacteria</taxon>
        <taxon>Bacillati</taxon>
        <taxon>Actinomycetota</taxon>
        <taxon>Actinomycetes</taxon>
        <taxon>Mycobacteriales</taxon>
        <taxon>Mycobacteriaceae</taxon>
        <taxon>Mycolicibacterium</taxon>
    </lineage>
</organism>
<dbReference type="Pfam" id="PF00393">
    <property type="entry name" value="6PGD"/>
    <property type="match status" value="1"/>
</dbReference>
<protein>
    <recommendedName>
        <fullName evidence="4 7">6-phosphogluconate dehydrogenase, decarboxylating</fullName>
        <ecNumber evidence="4 7">1.1.1.44</ecNumber>
    </recommendedName>
</protein>
<keyword evidence="2 4" id="KW-0560">Oxidoreductase</keyword>
<accession>A0A2G5PGW7</accession>
<feature type="binding site" description="in other chain" evidence="6">
    <location>
        <position position="179"/>
    </location>
    <ligand>
        <name>substrate</name>
        <note>ligand shared between dimeric partners</note>
    </ligand>
</feature>
<dbReference type="PRINTS" id="PR00076">
    <property type="entry name" value="6PGDHDRGNASE"/>
</dbReference>
<dbReference type="EMBL" id="PDCN02000001">
    <property type="protein sequence ID" value="PIB77557.1"/>
    <property type="molecule type" value="Genomic_DNA"/>
</dbReference>
<dbReference type="GO" id="GO:0050661">
    <property type="term" value="F:NADP binding"/>
    <property type="evidence" value="ECO:0007669"/>
    <property type="project" value="InterPro"/>
</dbReference>
<proteinExistence type="inferred from homology"/>
<dbReference type="GO" id="GO:0006098">
    <property type="term" value="P:pentose-phosphate shunt"/>
    <property type="evidence" value="ECO:0007669"/>
    <property type="project" value="UniProtKB-UniPathway"/>
</dbReference>